<proteinExistence type="predicted"/>
<accession>F6W736</accession>
<protein>
    <recommendedName>
        <fullName evidence="1">Urocanase C-terminal domain-containing protein</fullName>
    </recommendedName>
</protein>
<name>F6W736_CIOIN</name>
<dbReference type="GeneTree" id="ENSGT00390000015136"/>
<evidence type="ECO:0000259" key="1">
    <source>
        <dbReference type="Pfam" id="PF17392"/>
    </source>
</evidence>
<dbReference type="SUPFAM" id="SSF111326">
    <property type="entry name" value="Urocanase"/>
    <property type="match status" value="1"/>
</dbReference>
<organism evidence="2 3">
    <name type="scientific">Ciona intestinalis</name>
    <name type="common">Transparent sea squirt</name>
    <name type="synonym">Ascidia intestinalis</name>
    <dbReference type="NCBI Taxonomy" id="7719"/>
    <lineage>
        <taxon>Eukaryota</taxon>
        <taxon>Metazoa</taxon>
        <taxon>Chordata</taxon>
        <taxon>Tunicata</taxon>
        <taxon>Ascidiacea</taxon>
        <taxon>Phlebobranchia</taxon>
        <taxon>Cionidae</taxon>
        <taxon>Ciona</taxon>
    </lineage>
</organism>
<dbReference type="InterPro" id="IPR036190">
    <property type="entry name" value="Urocanase_sf"/>
</dbReference>
<dbReference type="Gene3D" id="3.40.1770.10">
    <property type="entry name" value="Urocanase superfamily"/>
    <property type="match status" value="1"/>
</dbReference>
<dbReference type="HOGENOM" id="CLU_160789_0_0_1"/>
<dbReference type="AlphaFoldDB" id="F6W736"/>
<dbReference type="InterPro" id="IPR035401">
    <property type="entry name" value="Urocanase_C"/>
</dbReference>
<dbReference type="Pfam" id="PF17392">
    <property type="entry name" value="Urocanase_C"/>
    <property type="match status" value="1"/>
</dbReference>
<dbReference type="PANTHER" id="PTHR12216">
    <property type="entry name" value="UROCANATE HYDRATASE"/>
    <property type="match status" value="1"/>
</dbReference>
<dbReference type="InterPro" id="IPR023637">
    <property type="entry name" value="Urocanase-like"/>
</dbReference>
<reference evidence="2" key="3">
    <citation type="submission" date="2025-09" db="UniProtKB">
        <authorList>
            <consortium name="Ensembl"/>
        </authorList>
    </citation>
    <scope>IDENTIFICATION</scope>
</reference>
<dbReference type="InParanoid" id="F6W736"/>
<dbReference type="OMA" id="KAYEAIC"/>
<feature type="domain" description="Urocanase C-terminal" evidence="1">
    <location>
        <begin position="45"/>
        <end position="102"/>
    </location>
</feature>
<dbReference type="STRING" id="7719.ENSCINP00000002837"/>
<reference evidence="2" key="2">
    <citation type="submission" date="2025-08" db="UniProtKB">
        <authorList>
            <consortium name="Ensembl"/>
        </authorList>
    </citation>
    <scope>IDENTIFICATION</scope>
</reference>
<evidence type="ECO:0000313" key="2">
    <source>
        <dbReference type="Ensembl" id="ENSCINP00000002837.3"/>
    </source>
</evidence>
<dbReference type="Ensembl" id="ENSCINT00000002837.3">
    <property type="protein sequence ID" value="ENSCINP00000002837.3"/>
    <property type="gene ID" value="ENSCING00000020971.1"/>
</dbReference>
<reference evidence="3" key="1">
    <citation type="journal article" date="2002" name="Science">
        <title>The draft genome of Ciona intestinalis: insights into chordate and vertebrate origins.</title>
        <authorList>
            <person name="Dehal P."/>
            <person name="Satou Y."/>
            <person name="Campbell R.K."/>
            <person name="Chapman J."/>
            <person name="Degnan B."/>
            <person name="De Tomaso A."/>
            <person name="Davidson B."/>
            <person name="Di Gregorio A."/>
            <person name="Gelpke M."/>
            <person name="Goodstein D.M."/>
            <person name="Harafuji N."/>
            <person name="Hastings K.E."/>
            <person name="Ho I."/>
            <person name="Hotta K."/>
            <person name="Huang W."/>
            <person name="Kawashima T."/>
            <person name="Lemaire P."/>
            <person name="Martinez D."/>
            <person name="Meinertzhagen I.A."/>
            <person name="Necula S."/>
            <person name="Nonaka M."/>
            <person name="Putnam N."/>
            <person name="Rash S."/>
            <person name="Saiga H."/>
            <person name="Satake M."/>
            <person name="Terry A."/>
            <person name="Yamada L."/>
            <person name="Wang H.G."/>
            <person name="Awazu S."/>
            <person name="Azumi K."/>
            <person name="Boore J."/>
            <person name="Branno M."/>
            <person name="Chin-Bow S."/>
            <person name="DeSantis R."/>
            <person name="Doyle S."/>
            <person name="Francino P."/>
            <person name="Keys D.N."/>
            <person name="Haga S."/>
            <person name="Hayashi H."/>
            <person name="Hino K."/>
            <person name="Imai K.S."/>
            <person name="Inaba K."/>
            <person name="Kano S."/>
            <person name="Kobayashi K."/>
            <person name="Kobayashi M."/>
            <person name="Lee B.I."/>
            <person name="Makabe K.W."/>
            <person name="Manohar C."/>
            <person name="Matassi G."/>
            <person name="Medina M."/>
            <person name="Mochizuki Y."/>
            <person name="Mount S."/>
            <person name="Morishita T."/>
            <person name="Miura S."/>
            <person name="Nakayama A."/>
            <person name="Nishizaka S."/>
            <person name="Nomoto H."/>
            <person name="Ohta F."/>
            <person name="Oishi K."/>
            <person name="Rigoutsos I."/>
            <person name="Sano M."/>
            <person name="Sasaki A."/>
            <person name="Sasakura Y."/>
            <person name="Shoguchi E."/>
            <person name="Shin-i T."/>
            <person name="Spagnuolo A."/>
            <person name="Stainier D."/>
            <person name="Suzuki M.M."/>
            <person name="Tassy O."/>
            <person name="Takatori N."/>
            <person name="Tokuoka M."/>
            <person name="Yagi K."/>
            <person name="Yoshizaki F."/>
            <person name="Wada S."/>
            <person name="Zhang C."/>
            <person name="Hyatt P.D."/>
            <person name="Larimer F."/>
            <person name="Detter C."/>
            <person name="Doggett N."/>
            <person name="Glavina T."/>
            <person name="Hawkins T."/>
            <person name="Richardson P."/>
            <person name="Lucas S."/>
            <person name="Kohara Y."/>
            <person name="Levine M."/>
            <person name="Satoh N."/>
            <person name="Rokhsar D.S."/>
        </authorList>
    </citation>
    <scope>NUCLEOTIDE SEQUENCE [LARGE SCALE GENOMIC DNA]</scope>
</reference>
<evidence type="ECO:0000313" key="3">
    <source>
        <dbReference type="Proteomes" id="UP000008144"/>
    </source>
</evidence>
<sequence length="128" mass="13681">MTSVGRIAPIARLPIFMMNRLFVRTWQSRTASEIPFVGQHGWPCINGSGVGWGEVVNGGFGVVLDGSEDAGLKAGSMLAWDVSNGVTRRAWAGNVNAMDTIKVAMTIDPNLEVTLPSHVTDDVLNGQI</sequence>
<dbReference type="Proteomes" id="UP000008144">
    <property type="component" value="Unassembled WGS sequence"/>
</dbReference>
<keyword evidence="3" id="KW-1185">Reference proteome</keyword>
<dbReference type="PANTHER" id="PTHR12216:SF3">
    <property type="entry name" value="UROCANATE HYDRATASE"/>
    <property type="match status" value="1"/>
</dbReference>